<gene>
    <name evidence="3" type="ORF">C2845_PM10G11860</name>
</gene>
<feature type="compositionally biased region" description="Acidic residues" evidence="2">
    <location>
        <begin position="114"/>
        <end position="124"/>
    </location>
</feature>
<dbReference type="EMBL" id="PQIB02000018">
    <property type="protein sequence ID" value="RLM54579.1"/>
    <property type="molecule type" value="Genomic_DNA"/>
</dbReference>
<name>A0A3L6PCB8_PANMI</name>
<feature type="compositionally biased region" description="Basic residues" evidence="2">
    <location>
        <begin position="1"/>
        <end position="12"/>
    </location>
</feature>
<keyword evidence="4" id="KW-1185">Reference proteome</keyword>
<feature type="coiled-coil region" evidence="1">
    <location>
        <begin position="285"/>
        <end position="319"/>
    </location>
</feature>
<feature type="compositionally biased region" description="Acidic residues" evidence="2">
    <location>
        <begin position="42"/>
        <end position="51"/>
    </location>
</feature>
<evidence type="ECO:0000313" key="3">
    <source>
        <dbReference type="EMBL" id="RLM54579.1"/>
    </source>
</evidence>
<dbReference type="Proteomes" id="UP000275267">
    <property type="component" value="Unassembled WGS sequence"/>
</dbReference>
<reference evidence="4" key="1">
    <citation type="journal article" date="2019" name="Nat. Commun.">
        <title>The genome of broomcorn millet.</title>
        <authorList>
            <person name="Zou C."/>
            <person name="Miki D."/>
            <person name="Li D."/>
            <person name="Tang Q."/>
            <person name="Xiao L."/>
            <person name="Rajput S."/>
            <person name="Deng P."/>
            <person name="Jia W."/>
            <person name="Huang R."/>
            <person name="Zhang M."/>
            <person name="Sun Y."/>
            <person name="Hu J."/>
            <person name="Fu X."/>
            <person name="Schnable P.S."/>
            <person name="Li F."/>
            <person name="Zhang H."/>
            <person name="Feng B."/>
            <person name="Zhu X."/>
            <person name="Liu R."/>
            <person name="Schnable J.C."/>
            <person name="Zhu J.-K."/>
            <person name="Zhang H."/>
        </authorList>
    </citation>
    <scope>NUCLEOTIDE SEQUENCE [LARGE SCALE GENOMIC DNA]</scope>
</reference>
<sequence>MARIRQTARKSTRGPPHPIQHPQEVPEQEEPVQPEDAPVFMEIDDDDDDDYYGYYGGGWVDTDIEEEPMELPEDHPDAAGGSDEDTAGGDGVDPNATGGDDAEDGGDDPAAPDGGDDDPDDDPEPAAAADVPPPEPHYEKQIHHLDFAEGPFPALLWRAMQRIGSPLMPRYEASLFKNAQQEEEWLVSMVISVLDERYGSRMEYYKHSDNVPRKTLDAGTSEAARRALYYLYHAYRDELQGTEFQQFPRRMKGATNVQIPVPPPGEGSLLMDTIQELVVVLSTDLDAAGAEIQEVKRKLRKTLKEKANLEAQLRGDRELPPGWRTPGLGQGLIRLQYHVTKEATTPIPILNRLSC</sequence>
<accession>A0A3L6PCB8</accession>
<keyword evidence="1" id="KW-0175">Coiled coil</keyword>
<feature type="compositionally biased region" description="Acidic residues" evidence="2">
    <location>
        <begin position="62"/>
        <end position="71"/>
    </location>
</feature>
<evidence type="ECO:0000256" key="1">
    <source>
        <dbReference type="SAM" id="Coils"/>
    </source>
</evidence>
<evidence type="ECO:0000313" key="4">
    <source>
        <dbReference type="Proteomes" id="UP000275267"/>
    </source>
</evidence>
<feature type="region of interest" description="Disordered" evidence="2">
    <location>
        <begin position="1"/>
        <end position="138"/>
    </location>
</feature>
<comment type="caution">
    <text evidence="3">The sequence shown here is derived from an EMBL/GenBank/DDBJ whole genome shotgun (WGS) entry which is preliminary data.</text>
</comment>
<organism evidence="3 4">
    <name type="scientific">Panicum miliaceum</name>
    <name type="common">Proso millet</name>
    <name type="synonym">Broomcorn millet</name>
    <dbReference type="NCBI Taxonomy" id="4540"/>
    <lineage>
        <taxon>Eukaryota</taxon>
        <taxon>Viridiplantae</taxon>
        <taxon>Streptophyta</taxon>
        <taxon>Embryophyta</taxon>
        <taxon>Tracheophyta</taxon>
        <taxon>Spermatophyta</taxon>
        <taxon>Magnoliopsida</taxon>
        <taxon>Liliopsida</taxon>
        <taxon>Poales</taxon>
        <taxon>Poaceae</taxon>
        <taxon>PACMAD clade</taxon>
        <taxon>Panicoideae</taxon>
        <taxon>Panicodae</taxon>
        <taxon>Paniceae</taxon>
        <taxon>Panicinae</taxon>
        <taxon>Panicum</taxon>
        <taxon>Panicum sect. Panicum</taxon>
    </lineage>
</organism>
<protein>
    <submittedName>
        <fullName evidence="3">Uncharacterized protein</fullName>
    </submittedName>
</protein>
<evidence type="ECO:0000256" key="2">
    <source>
        <dbReference type="SAM" id="MobiDB-lite"/>
    </source>
</evidence>
<proteinExistence type="predicted"/>
<dbReference type="AlphaFoldDB" id="A0A3L6PCB8"/>